<protein>
    <submittedName>
        <fullName evidence="1">Uncharacterized protein</fullName>
    </submittedName>
</protein>
<dbReference type="InParanoid" id="A0A7R8YUA8"/>
<reference evidence="1 2" key="1">
    <citation type="submission" date="2020-11" db="EMBL/GenBank/DDBJ databases">
        <authorList>
            <person name="Wallbank WR R."/>
            <person name="Pardo Diaz C."/>
            <person name="Kozak K."/>
            <person name="Martin S."/>
            <person name="Jiggins C."/>
            <person name="Moest M."/>
            <person name="Warren A I."/>
            <person name="Generalovic N T."/>
            <person name="Byers J.R.P. K."/>
            <person name="Montejo-Kovacevich G."/>
            <person name="Yen C E."/>
        </authorList>
    </citation>
    <scope>NUCLEOTIDE SEQUENCE [LARGE SCALE GENOMIC DNA]</scope>
</reference>
<organism evidence="1 2">
    <name type="scientific">Hermetia illucens</name>
    <name type="common">Black soldier fly</name>
    <dbReference type="NCBI Taxonomy" id="343691"/>
    <lineage>
        <taxon>Eukaryota</taxon>
        <taxon>Metazoa</taxon>
        <taxon>Ecdysozoa</taxon>
        <taxon>Arthropoda</taxon>
        <taxon>Hexapoda</taxon>
        <taxon>Insecta</taxon>
        <taxon>Pterygota</taxon>
        <taxon>Neoptera</taxon>
        <taxon>Endopterygota</taxon>
        <taxon>Diptera</taxon>
        <taxon>Brachycera</taxon>
        <taxon>Stratiomyomorpha</taxon>
        <taxon>Stratiomyidae</taxon>
        <taxon>Hermetiinae</taxon>
        <taxon>Hermetia</taxon>
    </lineage>
</organism>
<accession>A0A7R8YUA8</accession>
<sequence length="132" mass="15285">MRRQFENLSRNRRETTVKVLPTDNGIEVMRAKVAKFEEKIASEYRTIIEVSLTMLHAKGMDAKFRAENKAVLDRSTMGRYEDEFKGKRSFVNRNLQNDALVKKEERIDLPIVTAARHLWRKLQGSSGDDASK</sequence>
<evidence type="ECO:0000313" key="2">
    <source>
        <dbReference type="Proteomes" id="UP000594454"/>
    </source>
</evidence>
<gene>
    <name evidence="1" type="ORF">HERILL_LOCUS8021</name>
</gene>
<name>A0A7R8YUA8_HERIL</name>
<proteinExistence type="predicted"/>
<dbReference type="OrthoDB" id="6434695at2759"/>
<dbReference type="AlphaFoldDB" id="A0A7R8YUA8"/>
<evidence type="ECO:0000313" key="1">
    <source>
        <dbReference type="EMBL" id="CAD7085159.1"/>
    </source>
</evidence>
<keyword evidence="2" id="KW-1185">Reference proteome</keyword>
<dbReference type="Proteomes" id="UP000594454">
    <property type="component" value="Chromosome 3"/>
</dbReference>
<dbReference type="EMBL" id="LR899011">
    <property type="protein sequence ID" value="CAD7085159.1"/>
    <property type="molecule type" value="Genomic_DNA"/>
</dbReference>